<keyword evidence="2" id="KW-0732">Signal</keyword>
<feature type="compositionally biased region" description="Acidic residues" evidence="1">
    <location>
        <begin position="341"/>
        <end position="356"/>
    </location>
</feature>
<name>A0A830H8H7_9CHLO</name>
<reference evidence="3" key="1">
    <citation type="submission" date="2020-10" db="EMBL/GenBank/DDBJ databases">
        <title>Unveiling of a novel bifunctional photoreceptor, Dualchrome1, isolated from a cosmopolitan green alga.</title>
        <authorList>
            <person name="Suzuki S."/>
            <person name="Kawachi M."/>
        </authorList>
    </citation>
    <scope>NUCLEOTIDE SEQUENCE</scope>
    <source>
        <strain evidence="3">NIES 2893</strain>
    </source>
</reference>
<feature type="chain" id="PRO_5032477824" evidence="2">
    <location>
        <begin position="19"/>
        <end position="356"/>
    </location>
</feature>
<sequence>MAMLRLLLASCFVVHVGATSDLSSSSSSSSQESADEEPPHVLQLRQLMSTHARLTPASRRLLQSCSDCQRRHGANSNACMSACYVNRNRFDPRFNDATGFQNNVVLQDPPSEYRNALLPMDAGLGSVSAAASNRCTSVQNGMCVRACPDGSQRCAGGQCLYNAGNTNPTNPQCANGKSSCVPAGEWSAWDSCDAASGTMTRSRPMGGGACISPVETQVVRCTSTAQSGGGGSSSNDEKAVEATVLRSRGVSDETASAWPGLSDEDISRAMRIANSAGIAPEKLLATLSKSKIQNKGVPRTAATRASSDDPELERLIIQFYDDEDYYYDAAPGPGGDSYYNYDDDVEDEEESDSNNN</sequence>
<evidence type="ECO:0000313" key="3">
    <source>
        <dbReference type="EMBL" id="GHP01839.1"/>
    </source>
</evidence>
<organism evidence="3 4">
    <name type="scientific">Pycnococcus provasolii</name>
    <dbReference type="NCBI Taxonomy" id="41880"/>
    <lineage>
        <taxon>Eukaryota</taxon>
        <taxon>Viridiplantae</taxon>
        <taxon>Chlorophyta</taxon>
        <taxon>Pseudoscourfieldiophyceae</taxon>
        <taxon>Pseudoscourfieldiales</taxon>
        <taxon>Pycnococcaceae</taxon>
        <taxon>Pycnococcus</taxon>
    </lineage>
</organism>
<dbReference type="EMBL" id="BNJQ01000002">
    <property type="protein sequence ID" value="GHP01839.1"/>
    <property type="molecule type" value="Genomic_DNA"/>
</dbReference>
<feature type="region of interest" description="Disordered" evidence="1">
    <location>
        <begin position="326"/>
        <end position="356"/>
    </location>
</feature>
<accession>A0A830H8H7</accession>
<dbReference type="Proteomes" id="UP000660262">
    <property type="component" value="Unassembled WGS sequence"/>
</dbReference>
<protein>
    <submittedName>
        <fullName evidence="3">Uncharacterized protein</fullName>
    </submittedName>
</protein>
<keyword evidence="4" id="KW-1185">Reference proteome</keyword>
<feature type="signal peptide" evidence="2">
    <location>
        <begin position="1"/>
        <end position="18"/>
    </location>
</feature>
<proteinExistence type="predicted"/>
<gene>
    <name evidence="3" type="ORF">PPROV_000059600</name>
</gene>
<comment type="caution">
    <text evidence="3">The sequence shown here is derived from an EMBL/GenBank/DDBJ whole genome shotgun (WGS) entry which is preliminary data.</text>
</comment>
<evidence type="ECO:0000313" key="4">
    <source>
        <dbReference type="Proteomes" id="UP000660262"/>
    </source>
</evidence>
<dbReference type="AlphaFoldDB" id="A0A830H8H7"/>
<evidence type="ECO:0000256" key="1">
    <source>
        <dbReference type="SAM" id="MobiDB-lite"/>
    </source>
</evidence>
<evidence type="ECO:0000256" key="2">
    <source>
        <dbReference type="SAM" id="SignalP"/>
    </source>
</evidence>